<dbReference type="EMBL" id="KN838704">
    <property type="protein sequence ID" value="KIJ97024.1"/>
    <property type="molecule type" value="Genomic_DNA"/>
</dbReference>
<organism evidence="1 2">
    <name type="scientific">Laccaria amethystina LaAM-08-1</name>
    <dbReference type="NCBI Taxonomy" id="1095629"/>
    <lineage>
        <taxon>Eukaryota</taxon>
        <taxon>Fungi</taxon>
        <taxon>Dikarya</taxon>
        <taxon>Basidiomycota</taxon>
        <taxon>Agaricomycotina</taxon>
        <taxon>Agaricomycetes</taxon>
        <taxon>Agaricomycetidae</taxon>
        <taxon>Agaricales</taxon>
        <taxon>Agaricineae</taxon>
        <taxon>Hydnangiaceae</taxon>
        <taxon>Laccaria</taxon>
    </lineage>
</organism>
<proteinExistence type="predicted"/>
<keyword evidence="2" id="KW-1185">Reference proteome</keyword>
<protein>
    <submittedName>
        <fullName evidence="1">Uncharacterized protein</fullName>
    </submittedName>
</protein>
<dbReference type="AlphaFoldDB" id="A0A0C9WL81"/>
<evidence type="ECO:0000313" key="2">
    <source>
        <dbReference type="Proteomes" id="UP000054477"/>
    </source>
</evidence>
<name>A0A0C9WL81_9AGAR</name>
<dbReference type="HOGENOM" id="CLU_3087566_0_0_1"/>
<sequence>MILTLGTWSMEVQTALSIQHSIGEIDLHMKMKMKGALSSRNRYRILQREVER</sequence>
<dbReference type="Proteomes" id="UP000054477">
    <property type="component" value="Unassembled WGS sequence"/>
</dbReference>
<reference evidence="2" key="2">
    <citation type="submission" date="2015-01" db="EMBL/GenBank/DDBJ databases">
        <title>Evolutionary Origins and Diversification of the Mycorrhizal Mutualists.</title>
        <authorList>
            <consortium name="DOE Joint Genome Institute"/>
            <consortium name="Mycorrhizal Genomics Consortium"/>
            <person name="Kohler A."/>
            <person name="Kuo A."/>
            <person name="Nagy L.G."/>
            <person name="Floudas D."/>
            <person name="Copeland A."/>
            <person name="Barry K.W."/>
            <person name="Cichocki N."/>
            <person name="Veneault-Fourrey C."/>
            <person name="LaButti K."/>
            <person name="Lindquist E.A."/>
            <person name="Lipzen A."/>
            <person name="Lundell T."/>
            <person name="Morin E."/>
            <person name="Murat C."/>
            <person name="Riley R."/>
            <person name="Ohm R."/>
            <person name="Sun H."/>
            <person name="Tunlid A."/>
            <person name="Henrissat B."/>
            <person name="Grigoriev I.V."/>
            <person name="Hibbett D.S."/>
            <person name="Martin F."/>
        </authorList>
    </citation>
    <scope>NUCLEOTIDE SEQUENCE [LARGE SCALE GENOMIC DNA]</scope>
    <source>
        <strain evidence="2">LaAM-08-1</strain>
    </source>
</reference>
<evidence type="ECO:0000313" key="1">
    <source>
        <dbReference type="EMBL" id="KIJ97024.1"/>
    </source>
</evidence>
<accession>A0A0C9WL81</accession>
<gene>
    <name evidence="1" type="ORF">K443DRAFT_681859</name>
</gene>
<reference evidence="1 2" key="1">
    <citation type="submission" date="2014-04" db="EMBL/GenBank/DDBJ databases">
        <authorList>
            <consortium name="DOE Joint Genome Institute"/>
            <person name="Kuo A."/>
            <person name="Kohler A."/>
            <person name="Nagy L.G."/>
            <person name="Floudas D."/>
            <person name="Copeland A."/>
            <person name="Barry K.W."/>
            <person name="Cichocki N."/>
            <person name="Veneault-Fourrey C."/>
            <person name="LaButti K."/>
            <person name="Lindquist E.A."/>
            <person name="Lipzen A."/>
            <person name="Lundell T."/>
            <person name="Morin E."/>
            <person name="Murat C."/>
            <person name="Sun H."/>
            <person name="Tunlid A."/>
            <person name="Henrissat B."/>
            <person name="Grigoriev I.V."/>
            <person name="Hibbett D.S."/>
            <person name="Martin F."/>
            <person name="Nordberg H.P."/>
            <person name="Cantor M.N."/>
            <person name="Hua S.X."/>
        </authorList>
    </citation>
    <scope>NUCLEOTIDE SEQUENCE [LARGE SCALE GENOMIC DNA]</scope>
    <source>
        <strain evidence="1 2">LaAM-08-1</strain>
    </source>
</reference>